<dbReference type="EMBL" id="CP035485">
    <property type="protein sequence ID" value="QDI91016.1"/>
    <property type="molecule type" value="Genomic_DNA"/>
</dbReference>
<dbReference type="KEGG" id="sale:EPH95_07330"/>
<dbReference type="Proteomes" id="UP000319756">
    <property type="component" value="Chromosome"/>
</dbReference>
<keyword evidence="1" id="KW-0812">Transmembrane</keyword>
<protein>
    <submittedName>
        <fullName evidence="3">DUF4064 domain-containing protein</fullName>
    </submittedName>
</protein>
<evidence type="ECO:0000313" key="3">
    <source>
        <dbReference type="EMBL" id="QDI91016.1"/>
    </source>
</evidence>
<organism evidence="3 4">
    <name type="scientific">Salicibibacter halophilus</name>
    <dbReference type="NCBI Taxonomy" id="2502791"/>
    <lineage>
        <taxon>Bacteria</taxon>
        <taxon>Bacillati</taxon>
        <taxon>Bacillota</taxon>
        <taxon>Bacilli</taxon>
        <taxon>Bacillales</taxon>
        <taxon>Bacillaceae</taxon>
        <taxon>Salicibibacter</taxon>
    </lineage>
</organism>
<sequence length="184" mass="19683">MNVISRLATESCGYNIPAQPLPLKGGFKALKRTGEMVLGIIGVVITFLAFFLVMFTVIGVQQADLTQMTNMIEQELANDPNIPAQEAEELSAMVLGVVSSAGWWFLAVHAIGLVLGIIALVKLNRNAKTAGILFLVAGGGLLLLTVGFSFLYAALFIIAGLMCLLRKPPVKPEGGDYPEQPRPE</sequence>
<dbReference type="InterPro" id="IPR025273">
    <property type="entry name" value="DUF4064"/>
</dbReference>
<keyword evidence="1" id="KW-0472">Membrane</keyword>
<evidence type="ECO:0000259" key="2">
    <source>
        <dbReference type="Pfam" id="PF13273"/>
    </source>
</evidence>
<gene>
    <name evidence="3" type="ORF">EPH95_07330</name>
</gene>
<reference evidence="4" key="1">
    <citation type="submission" date="2019-01" db="EMBL/GenBank/DDBJ databases">
        <title>Genomic analysis of Salicibibacter sp. NKC3-5.</title>
        <authorList>
            <person name="Oh Y.J."/>
        </authorList>
    </citation>
    <scope>NUCLEOTIDE SEQUENCE [LARGE SCALE GENOMIC DNA]</scope>
    <source>
        <strain evidence="4">NKC3-5</strain>
    </source>
</reference>
<keyword evidence="4" id="KW-1185">Reference proteome</keyword>
<evidence type="ECO:0000256" key="1">
    <source>
        <dbReference type="SAM" id="Phobius"/>
    </source>
</evidence>
<proteinExistence type="predicted"/>
<dbReference type="Pfam" id="PF13273">
    <property type="entry name" value="DUF4064"/>
    <property type="match status" value="1"/>
</dbReference>
<evidence type="ECO:0000313" key="4">
    <source>
        <dbReference type="Proteomes" id="UP000319756"/>
    </source>
</evidence>
<feature type="transmembrane region" description="Helical" evidence="1">
    <location>
        <begin position="37"/>
        <end position="60"/>
    </location>
</feature>
<accession>A0A514LGP3</accession>
<feature type="transmembrane region" description="Helical" evidence="1">
    <location>
        <begin position="101"/>
        <end position="121"/>
    </location>
</feature>
<keyword evidence="1" id="KW-1133">Transmembrane helix</keyword>
<dbReference type="AlphaFoldDB" id="A0A514LGP3"/>
<feature type="transmembrane region" description="Helical" evidence="1">
    <location>
        <begin position="133"/>
        <end position="162"/>
    </location>
</feature>
<name>A0A514LGP3_9BACI</name>
<feature type="domain" description="DUF4064" evidence="2">
    <location>
        <begin position="31"/>
        <end position="141"/>
    </location>
</feature>